<dbReference type="Gene3D" id="2.60.120.650">
    <property type="entry name" value="Cupin"/>
    <property type="match status" value="1"/>
</dbReference>
<gene>
    <name evidence="2" type="ORF">BB560_001621</name>
</gene>
<dbReference type="SUPFAM" id="SSF51197">
    <property type="entry name" value="Clavaminate synthase-like"/>
    <property type="match status" value="1"/>
</dbReference>
<proteinExistence type="predicted"/>
<evidence type="ECO:0000313" key="3">
    <source>
        <dbReference type="Proteomes" id="UP000245609"/>
    </source>
</evidence>
<evidence type="ECO:0000259" key="1">
    <source>
        <dbReference type="PROSITE" id="PS51184"/>
    </source>
</evidence>
<dbReference type="InterPro" id="IPR003347">
    <property type="entry name" value="JmjC_dom"/>
</dbReference>
<comment type="caution">
    <text evidence="2">The sequence shown here is derived from an EMBL/GenBank/DDBJ whole genome shotgun (WGS) entry which is preliminary data.</text>
</comment>
<reference evidence="2 3" key="1">
    <citation type="journal article" date="2018" name="MBio">
        <title>Comparative Genomics Reveals the Core Gene Toolbox for the Fungus-Insect Symbiosis.</title>
        <authorList>
            <person name="Wang Y."/>
            <person name="Stata M."/>
            <person name="Wang W."/>
            <person name="Stajich J.E."/>
            <person name="White M.M."/>
            <person name="Moncalvo J.M."/>
        </authorList>
    </citation>
    <scope>NUCLEOTIDE SEQUENCE [LARGE SCALE GENOMIC DNA]</scope>
    <source>
        <strain evidence="2 3">SC-DP-2</strain>
    </source>
</reference>
<keyword evidence="3" id="KW-1185">Reference proteome</keyword>
<evidence type="ECO:0000313" key="2">
    <source>
        <dbReference type="EMBL" id="PVV03892.1"/>
    </source>
</evidence>
<accession>A0A2T9ZH19</accession>
<dbReference type="PROSITE" id="PS51184">
    <property type="entry name" value="JMJC"/>
    <property type="match status" value="1"/>
</dbReference>
<dbReference type="AlphaFoldDB" id="A0A2T9ZH19"/>
<dbReference type="STRING" id="133381.A0A2T9ZH19"/>
<feature type="domain" description="JmjC" evidence="1">
    <location>
        <begin position="337"/>
        <end position="472"/>
    </location>
</feature>
<sequence length="472" mass="53975">MDLFQSFLYKFEQEEYFHAELGNCNLIFQRCLELLTNLLYEKAGDCLAPNPNCSRKRPKLELPQPKNNVISTTDNAHTKINTQGTNSLTGLINGSIQELSEYLKDYSELQISSDIYSKAKACWLKLYSDSCTVLGIYSGLEGRSWEVVKENLVEPYLEPLVPNDCIRGAIKYLDLAIVISGAPEWRLSKIKKLIKYYETIFGLHSDIDLRESKPFFAKKDENFENLVKFPIKRYKVSPSVLEFAAIINKEDCEPFVIENAMESVPALKRWNDVNYLKYAVGKYRLVPIEIGSKYTDESWTQKLLYFGEYLDMVVDDKQKDVYLAQHNLFKQSDALVQDFTPPDYCFVEPRCLQASSGKKPGKNCCGNTDLVSNIWLGPENSISPLHTDDFYNVFAQVVGFKYVKLVHQKYSEFVYPYKTTLLGNTSRVDAEHPNLADFPNFENVEYGDSILGPGDLLYIPVLALLSIIVEQH</sequence>
<dbReference type="PANTHER" id="PTHR12461">
    <property type="entry name" value="HYPOXIA-INDUCIBLE FACTOR 1 ALPHA INHIBITOR-RELATED"/>
    <property type="match status" value="1"/>
</dbReference>
<dbReference type="OrthoDB" id="47172at2759"/>
<dbReference type="Pfam" id="PF13621">
    <property type="entry name" value="Cupin_8"/>
    <property type="match status" value="1"/>
</dbReference>
<dbReference type="PANTHER" id="PTHR12461:SF105">
    <property type="entry name" value="HYPOXIA-INDUCIBLE FACTOR 1-ALPHA INHIBITOR"/>
    <property type="match status" value="1"/>
</dbReference>
<dbReference type="Proteomes" id="UP000245609">
    <property type="component" value="Unassembled WGS sequence"/>
</dbReference>
<name>A0A2T9ZH19_9FUNG</name>
<organism evidence="2 3">
    <name type="scientific">Smittium megazygosporum</name>
    <dbReference type="NCBI Taxonomy" id="133381"/>
    <lineage>
        <taxon>Eukaryota</taxon>
        <taxon>Fungi</taxon>
        <taxon>Fungi incertae sedis</taxon>
        <taxon>Zoopagomycota</taxon>
        <taxon>Kickxellomycotina</taxon>
        <taxon>Harpellomycetes</taxon>
        <taxon>Harpellales</taxon>
        <taxon>Legeriomycetaceae</taxon>
        <taxon>Smittium</taxon>
    </lineage>
</organism>
<protein>
    <recommendedName>
        <fullName evidence="1">JmjC domain-containing protein</fullName>
    </recommendedName>
</protein>
<dbReference type="InterPro" id="IPR041667">
    <property type="entry name" value="Cupin_8"/>
</dbReference>
<dbReference type="EMBL" id="MBFS01000182">
    <property type="protein sequence ID" value="PVV03892.1"/>
    <property type="molecule type" value="Genomic_DNA"/>
</dbReference>